<evidence type="ECO:0000256" key="5">
    <source>
        <dbReference type="ARBA" id="ARBA00023040"/>
    </source>
</evidence>
<feature type="transmembrane region" description="Helical" evidence="10">
    <location>
        <begin position="188"/>
        <end position="208"/>
    </location>
</feature>
<dbReference type="GO" id="GO:0009897">
    <property type="term" value="C:external side of plasma membrane"/>
    <property type="evidence" value="ECO:0007669"/>
    <property type="project" value="TreeGrafter"/>
</dbReference>
<dbReference type="InterPro" id="IPR000355">
    <property type="entry name" value="Chemokine_rcpt"/>
</dbReference>
<dbReference type="Ensembl" id="ENSNFUT00015032047.1">
    <property type="protein sequence ID" value="ENSNFUP00015030669.1"/>
    <property type="gene ID" value="ENSNFUG00015014964.1"/>
</dbReference>
<dbReference type="PRINTS" id="PR00657">
    <property type="entry name" value="CCCHEMOKINER"/>
</dbReference>
<proteinExistence type="inferred from homology"/>
<gene>
    <name evidence="12" type="primary">LOC107383800</name>
</gene>
<name>A0A8C6M8Y5_NOTFU</name>
<comment type="similarity">
    <text evidence="9">Belongs to the G-protein coupled receptor 1 family.</text>
</comment>
<evidence type="ECO:0000313" key="13">
    <source>
        <dbReference type="Proteomes" id="UP000694548"/>
    </source>
</evidence>
<dbReference type="PANTHER" id="PTHR10489">
    <property type="entry name" value="CELL ADHESION MOLECULE"/>
    <property type="match status" value="1"/>
</dbReference>
<keyword evidence="5 9" id="KW-0297">G-protein coupled receptor</keyword>
<keyword evidence="8 9" id="KW-0807">Transducer</keyword>
<dbReference type="InterPro" id="IPR000276">
    <property type="entry name" value="GPCR_Rhodpsn"/>
</dbReference>
<keyword evidence="4 10" id="KW-1133">Transmembrane helix</keyword>
<evidence type="ECO:0000313" key="12">
    <source>
        <dbReference type="Ensembl" id="ENSNFUP00015030669.1"/>
    </source>
</evidence>
<evidence type="ECO:0000259" key="11">
    <source>
        <dbReference type="PROSITE" id="PS50262"/>
    </source>
</evidence>
<dbReference type="PRINTS" id="PR00237">
    <property type="entry name" value="GPCRRHODOPSN"/>
</dbReference>
<feature type="transmembrane region" description="Helical" evidence="10">
    <location>
        <begin position="228"/>
        <end position="256"/>
    </location>
</feature>
<evidence type="ECO:0000256" key="1">
    <source>
        <dbReference type="ARBA" id="ARBA00004651"/>
    </source>
</evidence>
<dbReference type="GO" id="GO:0019957">
    <property type="term" value="F:C-C chemokine binding"/>
    <property type="evidence" value="ECO:0007669"/>
    <property type="project" value="TreeGrafter"/>
</dbReference>
<dbReference type="AlphaFoldDB" id="A0A8C6M8Y5"/>
<dbReference type="Pfam" id="PF00001">
    <property type="entry name" value="7tm_1"/>
    <property type="match status" value="1"/>
</dbReference>
<keyword evidence="6 10" id="KW-0472">Membrane</keyword>
<evidence type="ECO:0000256" key="9">
    <source>
        <dbReference type="RuleBase" id="RU000688"/>
    </source>
</evidence>
<keyword evidence="7 9" id="KW-0675">Receptor</keyword>
<keyword evidence="3 9" id="KW-0812">Transmembrane</keyword>
<dbReference type="PROSITE" id="PS50262">
    <property type="entry name" value="G_PROTEIN_RECEP_F1_2"/>
    <property type="match status" value="1"/>
</dbReference>
<reference evidence="12" key="2">
    <citation type="submission" date="2025-08" db="UniProtKB">
        <authorList>
            <consortium name="Ensembl"/>
        </authorList>
    </citation>
    <scope>IDENTIFICATION</scope>
</reference>
<evidence type="ECO:0000256" key="4">
    <source>
        <dbReference type="ARBA" id="ARBA00022989"/>
    </source>
</evidence>
<reference evidence="12" key="3">
    <citation type="submission" date="2025-09" db="UniProtKB">
        <authorList>
            <consortium name="Ensembl"/>
        </authorList>
    </citation>
    <scope>IDENTIFICATION</scope>
</reference>
<evidence type="ECO:0000256" key="6">
    <source>
        <dbReference type="ARBA" id="ARBA00023136"/>
    </source>
</evidence>
<dbReference type="PANTHER" id="PTHR10489:SF730">
    <property type="entry name" value="CHEMOKINE XC RECEPTOR 1"/>
    <property type="match status" value="1"/>
</dbReference>
<protein>
    <recommendedName>
        <fullName evidence="11">G-protein coupled receptors family 1 profile domain-containing protein</fullName>
    </recommendedName>
</protein>
<dbReference type="GeneTree" id="ENSGT01110000267168"/>
<keyword evidence="13" id="KW-1185">Reference proteome</keyword>
<evidence type="ECO:0000256" key="2">
    <source>
        <dbReference type="ARBA" id="ARBA00022475"/>
    </source>
</evidence>
<dbReference type="InterPro" id="IPR017452">
    <property type="entry name" value="GPCR_Rhodpsn_7TM"/>
</dbReference>
<dbReference type="GO" id="GO:0007204">
    <property type="term" value="P:positive regulation of cytosolic calcium ion concentration"/>
    <property type="evidence" value="ECO:0007669"/>
    <property type="project" value="TreeGrafter"/>
</dbReference>
<comment type="subcellular location">
    <subcellularLocation>
        <location evidence="1">Cell membrane</location>
        <topology evidence="1">Multi-pass membrane protein</topology>
    </subcellularLocation>
</comment>
<dbReference type="GO" id="GO:0016493">
    <property type="term" value="F:C-C chemokine receptor activity"/>
    <property type="evidence" value="ECO:0007669"/>
    <property type="project" value="TreeGrafter"/>
</dbReference>
<dbReference type="GO" id="GO:0060326">
    <property type="term" value="P:cell chemotaxis"/>
    <property type="evidence" value="ECO:0007669"/>
    <property type="project" value="TreeGrafter"/>
</dbReference>
<feature type="transmembrane region" description="Helical" evidence="10">
    <location>
        <begin position="108"/>
        <end position="129"/>
    </location>
</feature>
<dbReference type="SUPFAM" id="SSF81321">
    <property type="entry name" value="Family A G protein-coupled receptor-like"/>
    <property type="match status" value="1"/>
</dbReference>
<feature type="transmembrane region" description="Helical" evidence="10">
    <location>
        <begin position="40"/>
        <end position="61"/>
    </location>
</feature>
<organism evidence="12 13">
    <name type="scientific">Nothobranchius furzeri</name>
    <name type="common">Turquoise killifish</name>
    <dbReference type="NCBI Taxonomy" id="105023"/>
    <lineage>
        <taxon>Eukaryota</taxon>
        <taxon>Metazoa</taxon>
        <taxon>Chordata</taxon>
        <taxon>Craniata</taxon>
        <taxon>Vertebrata</taxon>
        <taxon>Euteleostomi</taxon>
        <taxon>Actinopterygii</taxon>
        <taxon>Neopterygii</taxon>
        <taxon>Teleostei</taxon>
        <taxon>Neoteleostei</taxon>
        <taxon>Acanthomorphata</taxon>
        <taxon>Ovalentaria</taxon>
        <taxon>Atherinomorphae</taxon>
        <taxon>Cyprinodontiformes</taxon>
        <taxon>Nothobranchiidae</taxon>
        <taxon>Nothobranchius</taxon>
    </lineage>
</organism>
<feature type="domain" description="G-protein coupled receptors family 1 profile" evidence="11">
    <location>
        <begin position="52"/>
        <end position="289"/>
    </location>
</feature>
<reference evidence="12" key="1">
    <citation type="submission" date="2014-08" db="EMBL/GenBank/DDBJ databases">
        <authorList>
            <person name="Senf B."/>
            <person name="Petzold A."/>
            <person name="Downie B.R."/>
            <person name="Koch P."/>
            <person name="Platzer M."/>
        </authorList>
    </citation>
    <scope>NUCLEOTIDE SEQUENCE [LARGE SCALE GENOMIC DNA]</scope>
    <source>
        <strain evidence="12">GRZ</strain>
    </source>
</reference>
<keyword evidence="2" id="KW-1003">Cell membrane</keyword>
<feature type="transmembrane region" description="Helical" evidence="10">
    <location>
        <begin position="73"/>
        <end position="96"/>
    </location>
</feature>
<feature type="transmembrane region" description="Helical" evidence="10">
    <location>
        <begin position="150"/>
        <end position="168"/>
    </location>
</feature>
<evidence type="ECO:0000256" key="8">
    <source>
        <dbReference type="ARBA" id="ARBA00023224"/>
    </source>
</evidence>
<accession>A0A8C6M8Y5</accession>
<evidence type="ECO:0000256" key="3">
    <source>
        <dbReference type="ARBA" id="ARBA00022692"/>
    </source>
</evidence>
<dbReference type="Gene3D" id="1.20.1070.10">
    <property type="entry name" value="Rhodopsin 7-helix transmembrane proteins"/>
    <property type="match status" value="1"/>
</dbReference>
<evidence type="ECO:0000256" key="10">
    <source>
        <dbReference type="SAM" id="Phobius"/>
    </source>
</evidence>
<dbReference type="Proteomes" id="UP000694548">
    <property type="component" value="Chromosome sgr09"/>
</dbReference>
<dbReference type="GO" id="GO:0019722">
    <property type="term" value="P:calcium-mediated signaling"/>
    <property type="evidence" value="ECO:0007669"/>
    <property type="project" value="TreeGrafter"/>
</dbReference>
<dbReference type="InterPro" id="IPR050119">
    <property type="entry name" value="CCR1-9-like"/>
</dbReference>
<sequence>MFHRQAAMENNYDPTDDGVDGTDGAALICSLVDLSAITGYIFIFITIISTIENILLIVVLISYKRQKFIPKMFFLNLACSDLIFTATLPFWATYHLHHWVFGDFLCKFVAAFYFIGLYSSIMIVTAMTVDRFFTVVLNKFLNDDLRKRRCAVGACVAAWVIGIAASVYDANKIGVEDDVYCEESSSDGYGYSIQLSLLFLLPLIIIIVCHSAIIKTVLQATIRQRHRVVSVVFCIVAANFICWGPYNVVLFIYSLSKPSSCEAEERLAIAYSICRFLGVSHCCLNPLLCLLSENLRKHVLTLLCGKKIGLNRRERSPEQNNLSGVQTVRMSTSPNPLVMVETRAETIPQVPQIIRVQKILESNSLPRSFV</sequence>
<evidence type="ECO:0000256" key="7">
    <source>
        <dbReference type="ARBA" id="ARBA00023170"/>
    </source>
</evidence>
<dbReference type="PROSITE" id="PS00237">
    <property type="entry name" value="G_PROTEIN_RECEP_F1_1"/>
    <property type="match status" value="1"/>
</dbReference>
<dbReference type="GO" id="GO:0006955">
    <property type="term" value="P:immune response"/>
    <property type="evidence" value="ECO:0007669"/>
    <property type="project" value="TreeGrafter"/>
</dbReference>